<dbReference type="InterPro" id="IPR050204">
    <property type="entry name" value="AraC_XylS_family_regulators"/>
</dbReference>
<dbReference type="SUPFAM" id="SSF51215">
    <property type="entry name" value="Regulatory protein AraC"/>
    <property type="match status" value="1"/>
</dbReference>
<dbReference type="Pfam" id="PF14525">
    <property type="entry name" value="AraC_binding_2"/>
    <property type="match status" value="1"/>
</dbReference>
<dbReference type="SMART" id="SM00342">
    <property type="entry name" value="HTH_ARAC"/>
    <property type="match status" value="1"/>
</dbReference>
<keyword evidence="2" id="KW-0238">DNA-binding</keyword>
<dbReference type="EMBL" id="JMQN01000011">
    <property type="protein sequence ID" value="KEA65341.1"/>
    <property type="molecule type" value="Genomic_DNA"/>
</dbReference>
<evidence type="ECO:0000256" key="1">
    <source>
        <dbReference type="ARBA" id="ARBA00023015"/>
    </source>
</evidence>
<feature type="domain" description="HTH araC/xylS-type" evidence="5">
    <location>
        <begin position="222"/>
        <end position="322"/>
    </location>
</feature>
<keyword evidence="1" id="KW-0805">Transcription regulation</keyword>
<dbReference type="InterPro" id="IPR018060">
    <property type="entry name" value="HTH_AraC"/>
</dbReference>
<evidence type="ECO:0000256" key="3">
    <source>
        <dbReference type="ARBA" id="ARBA00023159"/>
    </source>
</evidence>
<evidence type="ECO:0000259" key="5">
    <source>
        <dbReference type="PROSITE" id="PS01124"/>
    </source>
</evidence>
<evidence type="ECO:0000256" key="4">
    <source>
        <dbReference type="ARBA" id="ARBA00023163"/>
    </source>
</evidence>
<dbReference type="PATRIC" id="fig|1232683.4.peg.293"/>
<sequence length="324" mass="37077">MLLDVLSNSTVFESAHPFQVSEYVNRHVGRHRLELNGSSSTSGSSAASLSYREFADIGLSRISYGDEVRVRCPDLAEIYHFQVVTRGQCCWHYDDDQQLLLKPGQALMMNPKERIDLSYSGDCEKIIIKVPEEVLKGGCLEQMGMVPREGVRFDRRVVDLENAACFLRFLDVLLIEANESELELEALQRPYRDILINKLLQQFGSNIQEQQGSGATMDRSFSELIAFIDAHIKEEIDVEELALTGNVSVRTIYNQFSKYFGLTPRLYMKNAKLKSLRQELVSNPRIRNVTEVALDYGFTHLGRFSSDYRKMFGELPSETLKRRR</sequence>
<dbReference type="AlphaFoldDB" id="A0A081G3I6"/>
<organism evidence="6 7">
    <name type="scientific">Marinobacterium lacunae</name>
    <dbReference type="NCBI Taxonomy" id="1232683"/>
    <lineage>
        <taxon>Bacteria</taxon>
        <taxon>Pseudomonadati</taxon>
        <taxon>Pseudomonadota</taxon>
        <taxon>Gammaproteobacteria</taxon>
        <taxon>Oceanospirillales</taxon>
        <taxon>Oceanospirillaceae</taxon>
        <taxon>Marinobacterium</taxon>
    </lineage>
</organism>
<dbReference type="InterPro" id="IPR037923">
    <property type="entry name" value="HTH-like"/>
</dbReference>
<dbReference type="GO" id="GO:0043565">
    <property type="term" value="F:sequence-specific DNA binding"/>
    <property type="evidence" value="ECO:0007669"/>
    <property type="project" value="InterPro"/>
</dbReference>
<dbReference type="InterPro" id="IPR018062">
    <property type="entry name" value="HTH_AraC-typ_CS"/>
</dbReference>
<evidence type="ECO:0000313" key="6">
    <source>
        <dbReference type="EMBL" id="KEA65341.1"/>
    </source>
</evidence>
<evidence type="ECO:0000256" key="2">
    <source>
        <dbReference type="ARBA" id="ARBA00023125"/>
    </source>
</evidence>
<dbReference type="OrthoDB" id="6003540at2"/>
<name>A0A081G3I6_9GAMM</name>
<dbReference type="InterPro" id="IPR035418">
    <property type="entry name" value="AraC-bd_2"/>
</dbReference>
<dbReference type="PANTHER" id="PTHR46796">
    <property type="entry name" value="HTH-TYPE TRANSCRIPTIONAL ACTIVATOR RHAS-RELATED"/>
    <property type="match status" value="1"/>
</dbReference>
<proteinExistence type="predicted"/>
<dbReference type="PROSITE" id="PS01124">
    <property type="entry name" value="HTH_ARAC_FAMILY_2"/>
    <property type="match status" value="1"/>
</dbReference>
<dbReference type="STRING" id="1232683.ADIMK_0298"/>
<dbReference type="PROSITE" id="PS00041">
    <property type="entry name" value="HTH_ARAC_FAMILY_1"/>
    <property type="match status" value="1"/>
</dbReference>
<reference evidence="6 7" key="1">
    <citation type="submission" date="2014-04" db="EMBL/GenBank/DDBJ databases">
        <title>Marinobacterium kochiensis sp. nov., isolated from sediment sample collected from Kochi backwaters in Kerala, India.</title>
        <authorList>
            <person name="Singh A."/>
            <person name="Pinnaka A.K."/>
        </authorList>
    </citation>
    <scope>NUCLEOTIDE SEQUENCE [LARGE SCALE GENOMIC DNA]</scope>
    <source>
        <strain evidence="6 7">AK27</strain>
    </source>
</reference>
<keyword evidence="7" id="KW-1185">Reference proteome</keyword>
<protein>
    <submittedName>
        <fullName evidence="6">BenABC operon transcriptional activator BenR</fullName>
    </submittedName>
</protein>
<evidence type="ECO:0000313" key="7">
    <source>
        <dbReference type="Proteomes" id="UP000028252"/>
    </source>
</evidence>
<dbReference type="eggNOG" id="COG2207">
    <property type="taxonomic scope" value="Bacteria"/>
</dbReference>
<keyword evidence="3" id="KW-0010">Activator</keyword>
<dbReference type="InterPro" id="IPR009057">
    <property type="entry name" value="Homeodomain-like_sf"/>
</dbReference>
<dbReference type="GO" id="GO:0003700">
    <property type="term" value="F:DNA-binding transcription factor activity"/>
    <property type="evidence" value="ECO:0007669"/>
    <property type="project" value="InterPro"/>
</dbReference>
<dbReference type="RefSeq" id="WP_036182764.1">
    <property type="nucleotide sequence ID" value="NZ_JMQN01000011.1"/>
</dbReference>
<gene>
    <name evidence="6" type="ORF">ADIMK_0298</name>
</gene>
<keyword evidence="4" id="KW-0804">Transcription</keyword>
<dbReference type="PANTHER" id="PTHR46796:SF6">
    <property type="entry name" value="ARAC SUBFAMILY"/>
    <property type="match status" value="1"/>
</dbReference>
<dbReference type="Pfam" id="PF12833">
    <property type="entry name" value="HTH_18"/>
    <property type="match status" value="1"/>
</dbReference>
<dbReference type="SUPFAM" id="SSF46689">
    <property type="entry name" value="Homeodomain-like"/>
    <property type="match status" value="1"/>
</dbReference>
<dbReference type="Proteomes" id="UP000028252">
    <property type="component" value="Unassembled WGS sequence"/>
</dbReference>
<accession>A0A081G3I6</accession>
<dbReference type="Gene3D" id="1.10.10.60">
    <property type="entry name" value="Homeodomain-like"/>
    <property type="match status" value="1"/>
</dbReference>
<comment type="caution">
    <text evidence="6">The sequence shown here is derived from an EMBL/GenBank/DDBJ whole genome shotgun (WGS) entry which is preliminary data.</text>
</comment>